<evidence type="ECO:0000313" key="1">
    <source>
        <dbReference type="EMBL" id="SCA57632.1"/>
    </source>
</evidence>
<keyword evidence="2" id="KW-1185">Reference proteome</keyword>
<proteinExistence type="predicted"/>
<gene>
    <name evidence="1" type="ORF">MTBPR1_60145</name>
</gene>
<reference evidence="1 2" key="1">
    <citation type="submission" date="2016-07" db="EMBL/GenBank/DDBJ databases">
        <authorList>
            <person name="Lefevre C.T."/>
        </authorList>
    </citation>
    <scope>NUCLEOTIDE SEQUENCE [LARGE SCALE GENOMIC DNA]</scope>
    <source>
        <strain evidence="1">PR1</strain>
    </source>
</reference>
<organism evidence="1 2">
    <name type="scientific">Candidatus Terasakiella magnetica</name>
    <dbReference type="NCBI Taxonomy" id="1867952"/>
    <lineage>
        <taxon>Bacteria</taxon>
        <taxon>Pseudomonadati</taxon>
        <taxon>Pseudomonadota</taxon>
        <taxon>Alphaproteobacteria</taxon>
        <taxon>Rhodospirillales</taxon>
        <taxon>Terasakiellaceae</taxon>
        <taxon>Terasakiella</taxon>
    </lineage>
</organism>
<accession>A0A1C3RK17</accession>
<name>A0A1C3RK17_9PROT</name>
<protein>
    <submittedName>
        <fullName evidence="1">Uncharacterized protein</fullName>
    </submittedName>
</protein>
<sequence length="45" mass="5190">MKAGHWLIWVRVAVRESAVLAEYSQYDHHRARNGGAIYGVVDYFP</sequence>
<dbReference type="Proteomes" id="UP000231658">
    <property type="component" value="Unassembled WGS sequence"/>
</dbReference>
<dbReference type="EMBL" id="FLYE01000045">
    <property type="protein sequence ID" value="SCA57632.1"/>
    <property type="molecule type" value="Genomic_DNA"/>
</dbReference>
<dbReference type="AlphaFoldDB" id="A0A1C3RK17"/>
<evidence type="ECO:0000313" key="2">
    <source>
        <dbReference type="Proteomes" id="UP000231658"/>
    </source>
</evidence>